<gene>
    <name evidence="2" type="ORF">EO081_03075</name>
</gene>
<dbReference type="InterPro" id="IPR043968">
    <property type="entry name" value="SGNH"/>
</dbReference>
<name>A0A4Q2IZB0_9SPHN</name>
<feature type="domain" description="SGNH" evidence="1">
    <location>
        <begin position="13"/>
        <end position="203"/>
    </location>
</feature>
<organism evidence="2 3">
    <name type="scientific">Sphingomonas desiccabilis</name>
    <dbReference type="NCBI Taxonomy" id="429134"/>
    <lineage>
        <taxon>Bacteria</taxon>
        <taxon>Pseudomonadati</taxon>
        <taxon>Pseudomonadota</taxon>
        <taxon>Alphaproteobacteria</taxon>
        <taxon>Sphingomonadales</taxon>
        <taxon>Sphingomonadaceae</taxon>
        <taxon>Sphingomonas</taxon>
    </lineage>
</organism>
<proteinExistence type="predicted"/>
<dbReference type="Proteomes" id="UP000292347">
    <property type="component" value="Unassembled WGS sequence"/>
</dbReference>
<sequence>MFDRDACFRIDLARPNVMLVGDSHAAHLYPGLKAIEGINVLQGTASGCRPVADGYAARRCRQVMDTVFDDVLVPGSKVGTVVIAARWRPQDGGPLTRRVDALTQLGFKVIVLGPAPEWTQPLPRILAMQVLDPSVDLSIYQARKPFETEREIAAAVARTNARYISVIDILCPDRQCRTIAPGGRVMQFDYGHLTPDGARYVIQQARLRF</sequence>
<dbReference type="OrthoDB" id="9796461at2"/>
<dbReference type="EMBL" id="SDPT01000001">
    <property type="protein sequence ID" value="RXZ34670.1"/>
    <property type="molecule type" value="Genomic_DNA"/>
</dbReference>
<evidence type="ECO:0000313" key="3">
    <source>
        <dbReference type="Proteomes" id="UP000292347"/>
    </source>
</evidence>
<dbReference type="AlphaFoldDB" id="A0A4Q2IZB0"/>
<evidence type="ECO:0000313" key="2">
    <source>
        <dbReference type="EMBL" id="RXZ34670.1"/>
    </source>
</evidence>
<keyword evidence="3" id="KW-1185">Reference proteome</keyword>
<dbReference type="RefSeq" id="WP_129340456.1">
    <property type="nucleotide sequence ID" value="NZ_JACIDD010000005.1"/>
</dbReference>
<reference evidence="2 3" key="1">
    <citation type="submission" date="2019-01" db="EMBL/GenBank/DDBJ databases">
        <title>Sphingomonas mucosissima sp. nov. and Sphingomonas desiccabilis sp. nov., from biological soil crusts in the Colorado Plateau, USA.</title>
        <authorList>
            <person name="Zhu D."/>
        </authorList>
    </citation>
    <scope>NUCLEOTIDE SEQUENCE [LARGE SCALE GENOMIC DNA]</scope>
    <source>
        <strain evidence="2 3">CP1D</strain>
    </source>
</reference>
<protein>
    <recommendedName>
        <fullName evidence="1">SGNH domain-containing protein</fullName>
    </recommendedName>
</protein>
<evidence type="ECO:0000259" key="1">
    <source>
        <dbReference type="Pfam" id="PF19040"/>
    </source>
</evidence>
<comment type="caution">
    <text evidence="2">The sequence shown here is derived from an EMBL/GenBank/DDBJ whole genome shotgun (WGS) entry which is preliminary data.</text>
</comment>
<dbReference type="Pfam" id="PF19040">
    <property type="entry name" value="SGNH"/>
    <property type="match status" value="1"/>
</dbReference>
<accession>A0A4Q2IZB0</accession>